<dbReference type="SUPFAM" id="SSF50494">
    <property type="entry name" value="Trypsin-like serine proteases"/>
    <property type="match status" value="1"/>
</dbReference>
<gene>
    <name evidence="2" type="ORF">DB31_5140</name>
</gene>
<evidence type="ECO:0000313" key="2">
    <source>
        <dbReference type="EMBL" id="KFE70098.1"/>
    </source>
</evidence>
<evidence type="ECO:0000259" key="1">
    <source>
        <dbReference type="Pfam" id="PF00089"/>
    </source>
</evidence>
<dbReference type="GO" id="GO:0006508">
    <property type="term" value="P:proteolysis"/>
    <property type="evidence" value="ECO:0007669"/>
    <property type="project" value="InterPro"/>
</dbReference>
<sequence>MQALEEPFPPGELLVAPGTADIEDFHLPSVMVNTSVISPSGSMTRKSCSGVIVHPKLVVSAAHCVCIARLPRDEDSTPR</sequence>
<dbReference type="Gene3D" id="2.40.10.10">
    <property type="entry name" value="Trypsin-like serine proteases"/>
    <property type="match status" value="1"/>
</dbReference>
<organism evidence="2 3">
    <name type="scientific">Hyalangium minutum</name>
    <dbReference type="NCBI Taxonomy" id="394096"/>
    <lineage>
        <taxon>Bacteria</taxon>
        <taxon>Pseudomonadati</taxon>
        <taxon>Myxococcota</taxon>
        <taxon>Myxococcia</taxon>
        <taxon>Myxococcales</taxon>
        <taxon>Cystobacterineae</taxon>
        <taxon>Archangiaceae</taxon>
        <taxon>Hyalangium</taxon>
    </lineage>
</organism>
<feature type="domain" description="Peptidase S1" evidence="1">
    <location>
        <begin position="42"/>
        <end position="66"/>
    </location>
</feature>
<dbReference type="Pfam" id="PF00089">
    <property type="entry name" value="Trypsin"/>
    <property type="match status" value="1"/>
</dbReference>
<dbReference type="InterPro" id="IPR009003">
    <property type="entry name" value="Peptidase_S1_PA"/>
</dbReference>
<comment type="caution">
    <text evidence="2">The sequence shown here is derived from an EMBL/GenBank/DDBJ whole genome shotgun (WGS) entry which is preliminary data.</text>
</comment>
<proteinExistence type="predicted"/>
<dbReference type="GO" id="GO:0004252">
    <property type="term" value="F:serine-type endopeptidase activity"/>
    <property type="evidence" value="ECO:0007669"/>
    <property type="project" value="InterPro"/>
</dbReference>
<keyword evidence="3" id="KW-1185">Reference proteome</keyword>
<name>A0A085WQY5_9BACT</name>
<accession>A0A085WQY5</accession>
<dbReference type="AlphaFoldDB" id="A0A085WQY5"/>
<dbReference type="Proteomes" id="UP000028725">
    <property type="component" value="Unassembled WGS sequence"/>
</dbReference>
<dbReference type="InterPro" id="IPR001254">
    <property type="entry name" value="Trypsin_dom"/>
</dbReference>
<dbReference type="EMBL" id="JMCB01000003">
    <property type="protein sequence ID" value="KFE70098.1"/>
    <property type="molecule type" value="Genomic_DNA"/>
</dbReference>
<reference evidence="2 3" key="1">
    <citation type="submission" date="2014-04" db="EMBL/GenBank/DDBJ databases">
        <title>Genome assembly of Hyalangium minutum DSM 14724.</title>
        <authorList>
            <person name="Sharma G."/>
            <person name="Subramanian S."/>
        </authorList>
    </citation>
    <scope>NUCLEOTIDE SEQUENCE [LARGE SCALE GENOMIC DNA]</scope>
    <source>
        <strain evidence="2 3">DSM 14724</strain>
    </source>
</reference>
<protein>
    <recommendedName>
        <fullName evidence="1">Peptidase S1 domain-containing protein</fullName>
    </recommendedName>
</protein>
<evidence type="ECO:0000313" key="3">
    <source>
        <dbReference type="Proteomes" id="UP000028725"/>
    </source>
</evidence>
<dbReference type="InterPro" id="IPR043504">
    <property type="entry name" value="Peptidase_S1_PA_chymotrypsin"/>
</dbReference>